<reference evidence="2" key="1">
    <citation type="submission" date="2019-10" db="EMBL/GenBank/DDBJ databases">
        <authorList>
            <person name="Zhang R."/>
            <person name="Pan Y."/>
            <person name="Wang J."/>
            <person name="Ma R."/>
            <person name="Yu S."/>
        </authorList>
    </citation>
    <scope>NUCLEOTIDE SEQUENCE</scope>
    <source>
        <strain evidence="2">LA-IB0</strain>
        <tissue evidence="2">Leaf</tissue>
    </source>
</reference>
<dbReference type="Proteomes" id="UP000826271">
    <property type="component" value="Unassembled WGS sequence"/>
</dbReference>
<protein>
    <submittedName>
        <fullName evidence="2">Uncharacterized protein</fullName>
    </submittedName>
</protein>
<dbReference type="AlphaFoldDB" id="A0AAV6YB20"/>
<keyword evidence="3" id="KW-1185">Reference proteome</keyword>
<proteinExistence type="predicted"/>
<dbReference type="PANTHER" id="PTHR34461:SF2">
    <property type="entry name" value="EXPRESSED PROTEIN"/>
    <property type="match status" value="1"/>
</dbReference>
<dbReference type="EMBL" id="WHWC01000001">
    <property type="protein sequence ID" value="KAG8389944.1"/>
    <property type="molecule type" value="Genomic_DNA"/>
</dbReference>
<evidence type="ECO:0000313" key="2">
    <source>
        <dbReference type="EMBL" id="KAG8389944.1"/>
    </source>
</evidence>
<comment type="caution">
    <text evidence="2">The sequence shown here is derived from an EMBL/GenBank/DDBJ whole genome shotgun (WGS) entry which is preliminary data.</text>
</comment>
<sequence>MELRSCSDTHFIQAIKGGLVIKVLNTDSHGRPALSYKTLKDVYEGKDAKKLQQPPTISSHNMRAGFAFDHKQVKSEIPCLPVVDKSLQDVKPEANEFVPCADDGLDSDLDDDTTLKQLKKRFLTKKRKFCRSGEISNQAFADEKPLKDDNEPLVNWMPKKSKYFKAKRKCMNENIVSPLTIAFAIKSEQGLVSEVSAQVGGDLASVVRVKVEVPEAEELGCQSKVSFADNSFIGHNELPSHGEPSNGFWVVQREHIGPLMSSNCVTNEMSYDHLEDAVPISMLVPSADMSVETVELGCNKVTDLAPMAIQLGKEIRYAYSCRSSPSDNEHSDVCMLSKSSAIMEEISEQSSDSGFRVADMALDNTIGCMRLHHEVDIVLFEDKAKEDLPCEHDNCTSGPDENCGSSQYSNTSLKPDDILVSMEDAIADELPLTCSSDDITKIGLNCGSNMEDESLKTEKQTSAPPITAAESRFSLKNQIFGSADRVSTPEQHQPPERLPSTRKAISPSSQEQLCLAVNSVELCNEFDQFKCQEKLFEKQTGEKASPVKSDIQHDKINVDGVHGEVSQRKVIISPRHIIERSQETNGNLEGPRFSRTVPKLNTGCTSIKRFSKSAIAFSQRQMHDMESVAVKLMNELKSMTDIVEQKLLFEAYRNVSLKNDADEVKSAIHSAKKMEKMTRKWLSVMAKDCNRFCKIMKLTPNGITASKDAVPGKRRKIVFADEAGGKLCHVKFFENGATPPVSDDVKK</sequence>
<evidence type="ECO:0000256" key="1">
    <source>
        <dbReference type="SAM" id="MobiDB-lite"/>
    </source>
</evidence>
<organism evidence="2 3">
    <name type="scientific">Buddleja alternifolia</name>
    <dbReference type="NCBI Taxonomy" id="168488"/>
    <lineage>
        <taxon>Eukaryota</taxon>
        <taxon>Viridiplantae</taxon>
        <taxon>Streptophyta</taxon>
        <taxon>Embryophyta</taxon>
        <taxon>Tracheophyta</taxon>
        <taxon>Spermatophyta</taxon>
        <taxon>Magnoliopsida</taxon>
        <taxon>eudicotyledons</taxon>
        <taxon>Gunneridae</taxon>
        <taxon>Pentapetalae</taxon>
        <taxon>asterids</taxon>
        <taxon>lamiids</taxon>
        <taxon>Lamiales</taxon>
        <taxon>Scrophulariaceae</taxon>
        <taxon>Buddlejeae</taxon>
        <taxon>Buddleja</taxon>
    </lineage>
</organism>
<gene>
    <name evidence="2" type="ORF">BUALT_Bualt01G0032200</name>
</gene>
<name>A0AAV6YB20_9LAMI</name>
<accession>A0AAV6YB20</accession>
<evidence type="ECO:0000313" key="3">
    <source>
        <dbReference type="Proteomes" id="UP000826271"/>
    </source>
</evidence>
<feature type="region of interest" description="Disordered" evidence="1">
    <location>
        <begin position="483"/>
        <end position="505"/>
    </location>
</feature>
<dbReference type="PANTHER" id="PTHR34461">
    <property type="entry name" value="EXPRESSED PROTEIN"/>
    <property type="match status" value="1"/>
</dbReference>